<proteinExistence type="inferred from homology"/>
<evidence type="ECO:0000259" key="3">
    <source>
        <dbReference type="PROSITE" id="PS51752"/>
    </source>
</evidence>
<name>A0AAU9PFE9_9ASTR</name>
<dbReference type="Gene3D" id="2.100.10.30">
    <property type="entry name" value="Jacalin-like lectin domain"/>
    <property type="match status" value="1"/>
</dbReference>
<feature type="domain" description="Jacalin-type lectin" evidence="3">
    <location>
        <begin position="6"/>
        <end position="148"/>
    </location>
</feature>
<accession>A0AAU9PFE9</accession>
<reference evidence="4 5" key="1">
    <citation type="submission" date="2022-01" db="EMBL/GenBank/DDBJ databases">
        <authorList>
            <person name="Xiong W."/>
            <person name="Schranz E."/>
        </authorList>
    </citation>
    <scope>NUCLEOTIDE SEQUENCE [LARGE SCALE GENOMIC DNA]</scope>
</reference>
<comment type="caution">
    <text evidence="4">The sequence shown here is derived from an EMBL/GenBank/DDBJ whole genome shotgun (WGS) entry which is preliminary data.</text>
</comment>
<dbReference type="SMART" id="SM00915">
    <property type="entry name" value="Jacalin"/>
    <property type="match status" value="1"/>
</dbReference>
<evidence type="ECO:0000313" key="4">
    <source>
        <dbReference type="EMBL" id="CAH1448758.1"/>
    </source>
</evidence>
<keyword evidence="5" id="KW-1185">Reference proteome</keyword>
<dbReference type="GO" id="GO:0030246">
    <property type="term" value="F:carbohydrate binding"/>
    <property type="evidence" value="ECO:0007669"/>
    <property type="project" value="UniProtKB-KW"/>
</dbReference>
<organism evidence="4 5">
    <name type="scientific">Lactuca virosa</name>
    <dbReference type="NCBI Taxonomy" id="75947"/>
    <lineage>
        <taxon>Eukaryota</taxon>
        <taxon>Viridiplantae</taxon>
        <taxon>Streptophyta</taxon>
        <taxon>Embryophyta</taxon>
        <taxon>Tracheophyta</taxon>
        <taxon>Spermatophyta</taxon>
        <taxon>Magnoliopsida</taxon>
        <taxon>eudicotyledons</taxon>
        <taxon>Gunneridae</taxon>
        <taxon>Pentapetalae</taxon>
        <taxon>asterids</taxon>
        <taxon>campanulids</taxon>
        <taxon>Asterales</taxon>
        <taxon>Asteraceae</taxon>
        <taxon>Cichorioideae</taxon>
        <taxon>Cichorieae</taxon>
        <taxon>Lactucinae</taxon>
        <taxon>Lactuca</taxon>
    </lineage>
</organism>
<dbReference type="CDD" id="cd09612">
    <property type="entry name" value="Jacalin"/>
    <property type="match status" value="1"/>
</dbReference>
<evidence type="ECO:0000256" key="1">
    <source>
        <dbReference type="ARBA" id="ARBA00006568"/>
    </source>
</evidence>
<dbReference type="Proteomes" id="UP001157418">
    <property type="component" value="Unassembled WGS sequence"/>
</dbReference>
<dbReference type="InterPro" id="IPR033734">
    <property type="entry name" value="Jacalin-like_lectin_dom_plant"/>
</dbReference>
<dbReference type="EMBL" id="CAKMRJ010005634">
    <property type="protein sequence ID" value="CAH1448758.1"/>
    <property type="molecule type" value="Genomic_DNA"/>
</dbReference>
<dbReference type="Pfam" id="PF01419">
    <property type="entry name" value="Jacalin"/>
    <property type="match status" value="1"/>
</dbReference>
<dbReference type="AlphaFoldDB" id="A0AAU9PFE9"/>
<dbReference type="PANTHER" id="PTHR46506">
    <property type="entry name" value="OS05G0143600 PROTEIN"/>
    <property type="match status" value="1"/>
</dbReference>
<dbReference type="InterPro" id="IPR036404">
    <property type="entry name" value="Jacalin-like_lectin_dom_sf"/>
</dbReference>
<gene>
    <name evidence="4" type="ORF">LVIROSA_LOCUS34281</name>
</gene>
<evidence type="ECO:0000313" key="5">
    <source>
        <dbReference type="Proteomes" id="UP001157418"/>
    </source>
</evidence>
<dbReference type="PROSITE" id="PS51752">
    <property type="entry name" value="JACALIN_LECTIN"/>
    <property type="match status" value="1"/>
</dbReference>
<evidence type="ECO:0000256" key="2">
    <source>
        <dbReference type="ARBA" id="ARBA00022734"/>
    </source>
</evidence>
<protein>
    <recommendedName>
        <fullName evidence="3">Jacalin-type lectin domain-containing protein</fullName>
    </recommendedName>
</protein>
<dbReference type="InterPro" id="IPR001229">
    <property type="entry name" value="Jacalin-like_lectin_dom"/>
</dbReference>
<sequence length="150" mass="15781">MSASNAVSVTPWGGKGGSQPWEFILPDGARLIGISVRSGVVLDSISFTYKNQEGTQTTRPFGGTGGAPYETETFSNDEFVIGISGRVGSLNDLTVITSLSIQTNVITYGPYGTNPGVDFSIGVNEGKFLGFYGRCGAYIDSLGVILQPKI</sequence>
<comment type="similarity">
    <text evidence="1">Belongs to the jacalin lectin family.</text>
</comment>
<keyword evidence="2" id="KW-0430">Lectin</keyword>
<dbReference type="SUPFAM" id="SSF51101">
    <property type="entry name" value="Mannose-binding lectins"/>
    <property type="match status" value="1"/>
</dbReference>